<sequence length="80" mass="8782">MSLFSPYRLIDIFSLIDPALVEEEIPEKDPDFLQMTSQEPTKWTIRKRIAVVTSIAAAGSLAIAGIVAFAIKRHEPGKAA</sequence>
<name>A0A9D1ACW5_9FIRM</name>
<protein>
    <submittedName>
        <fullName evidence="2">Uncharacterized protein</fullName>
    </submittedName>
</protein>
<dbReference type="AlphaFoldDB" id="A0A9D1ACW5"/>
<keyword evidence="1" id="KW-0812">Transmembrane</keyword>
<organism evidence="2 3">
    <name type="scientific">Candidatus Choladousia intestinavium</name>
    <dbReference type="NCBI Taxonomy" id="2840727"/>
    <lineage>
        <taxon>Bacteria</taxon>
        <taxon>Bacillati</taxon>
        <taxon>Bacillota</taxon>
        <taxon>Clostridia</taxon>
        <taxon>Lachnospirales</taxon>
        <taxon>Lachnospiraceae</taxon>
        <taxon>Lachnospiraceae incertae sedis</taxon>
        <taxon>Candidatus Choladousia</taxon>
    </lineage>
</organism>
<dbReference type="Proteomes" id="UP000886757">
    <property type="component" value="Unassembled WGS sequence"/>
</dbReference>
<dbReference type="EMBL" id="DVGK01000095">
    <property type="protein sequence ID" value="HIR13928.1"/>
    <property type="molecule type" value="Genomic_DNA"/>
</dbReference>
<feature type="transmembrane region" description="Helical" evidence="1">
    <location>
        <begin position="49"/>
        <end position="71"/>
    </location>
</feature>
<evidence type="ECO:0000256" key="1">
    <source>
        <dbReference type="SAM" id="Phobius"/>
    </source>
</evidence>
<evidence type="ECO:0000313" key="2">
    <source>
        <dbReference type="EMBL" id="HIR13928.1"/>
    </source>
</evidence>
<reference evidence="2" key="1">
    <citation type="submission" date="2020-10" db="EMBL/GenBank/DDBJ databases">
        <authorList>
            <person name="Gilroy R."/>
        </authorList>
    </citation>
    <scope>NUCLEOTIDE SEQUENCE</scope>
    <source>
        <strain evidence="2">ChiSjej4B22-8148</strain>
    </source>
</reference>
<keyword evidence="1" id="KW-1133">Transmembrane helix</keyword>
<reference evidence="2" key="2">
    <citation type="journal article" date="2021" name="PeerJ">
        <title>Extensive microbial diversity within the chicken gut microbiome revealed by metagenomics and culture.</title>
        <authorList>
            <person name="Gilroy R."/>
            <person name="Ravi A."/>
            <person name="Getino M."/>
            <person name="Pursley I."/>
            <person name="Horton D.L."/>
            <person name="Alikhan N.F."/>
            <person name="Baker D."/>
            <person name="Gharbi K."/>
            <person name="Hall N."/>
            <person name="Watson M."/>
            <person name="Adriaenssens E.M."/>
            <person name="Foster-Nyarko E."/>
            <person name="Jarju S."/>
            <person name="Secka A."/>
            <person name="Antonio M."/>
            <person name="Oren A."/>
            <person name="Chaudhuri R.R."/>
            <person name="La Ragione R."/>
            <person name="Hildebrand F."/>
            <person name="Pallen M.J."/>
        </authorList>
    </citation>
    <scope>NUCLEOTIDE SEQUENCE</scope>
    <source>
        <strain evidence="2">ChiSjej4B22-8148</strain>
    </source>
</reference>
<keyword evidence="1" id="KW-0472">Membrane</keyword>
<gene>
    <name evidence="2" type="ORF">IAB31_08405</name>
</gene>
<comment type="caution">
    <text evidence="2">The sequence shown here is derived from an EMBL/GenBank/DDBJ whole genome shotgun (WGS) entry which is preliminary data.</text>
</comment>
<proteinExistence type="predicted"/>
<accession>A0A9D1ACW5</accession>
<evidence type="ECO:0000313" key="3">
    <source>
        <dbReference type="Proteomes" id="UP000886757"/>
    </source>
</evidence>